<dbReference type="PANTHER" id="PTHR15503">
    <property type="entry name" value="LDOC1 RELATED"/>
    <property type="match status" value="1"/>
</dbReference>
<keyword evidence="3" id="KW-1185">Reference proteome</keyword>
<accession>A0AAE0QI62</accession>
<dbReference type="Gene3D" id="2.60.40.10">
    <property type="entry name" value="Immunoglobulins"/>
    <property type="match status" value="1"/>
</dbReference>
<proteinExistence type="predicted"/>
<dbReference type="EMBL" id="JAUCMX010000015">
    <property type="protein sequence ID" value="KAK3521274.1"/>
    <property type="molecule type" value="Genomic_DNA"/>
</dbReference>
<reference evidence="2" key="1">
    <citation type="submission" date="2023-06" db="EMBL/GenBank/DDBJ databases">
        <title>Male Hemibagrus guttatus genome.</title>
        <authorList>
            <person name="Bian C."/>
        </authorList>
    </citation>
    <scope>NUCLEOTIDE SEQUENCE</scope>
    <source>
        <strain evidence="2">Male_cb2023</strain>
        <tissue evidence="2">Muscle</tissue>
    </source>
</reference>
<dbReference type="Pfam" id="PF03732">
    <property type="entry name" value="Retrotrans_gag"/>
    <property type="match status" value="1"/>
</dbReference>
<dbReference type="PANTHER" id="PTHR15503:SF36">
    <property type="entry name" value="RETROTRANSPOSON GAG-LIKE PROTEIN 5"/>
    <property type="match status" value="1"/>
</dbReference>
<evidence type="ECO:0000259" key="1">
    <source>
        <dbReference type="PROSITE" id="PS50835"/>
    </source>
</evidence>
<dbReference type="InterPro" id="IPR007110">
    <property type="entry name" value="Ig-like_dom"/>
</dbReference>
<dbReference type="AlphaFoldDB" id="A0AAE0QI62"/>
<evidence type="ECO:0000313" key="2">
    <source>
        <dbReference type="EMBL" id="KAK3521274.1"/>
    </source>
</evidence>
<comment type="caution">
    <text evidence="2">The sequence shown here is derived from an EMBL/GenBank/DDBJ whole genome shotgun (WGS) entry which is preliminary data.</text>
</comment>
<gene>
    <name evidence="2" type="ORF">QTP70_002920</name>
</gene>
<dbReference type="SUPFAM" id="SSF48726">
    <property type="entry name" value="Immunoglobulin"/>
    <property type="match status" value="1"/>
</dbReference>
<evidence type="ECO:0000313" key="3">
    <source>
        <dbReference type="Proteomes" id="UP001274896"/>
    </source>
</evidence>
<name>A0AAE0QI62_9TELE</name>
<protein>
    <recommendedName>
        <fullName evidence="1">Ig-like domain-containing protein</fullName>
    </recommendedName>
</protein>
<dbReference type="InterPro" id="IPR005162">
    <property type="entry name" value="Retrotrans_gag_dom"/>
</dbReference>
<feature type="domain" description="Ig-like" evidence="1">
    <location>
        <begin position="46"/>
        <end position="124"/>
    </location>
</feature>
<sequence>MHRGRVYLGCLDVGIAPPQFHSLMSPPLQQMEYLVWMVENGCRAYPIVSMSCVKRPDKAPTILCAAEGFYPADLEQVWLRDGEYINYLKTSLECPYEENLNTSDINCNYRNNTDGSYSLTSYLSSQTPQKFPTERFKIAYMIALLTGKALAWATAIWQHRLSDHPTVDTFITALRSTFDHSSKERGLTSSLLRMHQGIHSVAAYTIDFRTVAATSGWNEQALQAAYVQGLSEELKDELAARDPPDNLEALYELMIRMDNRLQETQHRHAYRRGHLELPSGALELPEPPLKPMQLPIHQFIWPGGVCLPKAILTQGSGQRQAGHPLKLVKKQGPTQVEGFGLALNAVPHSSGLFLSATLHWGKGRQAAAGPNLPLSVLSSSSWALLTSSAAL</sequence>
<dbReference type="InterPro" id="IPR032567">
    <property type="entry name" value="RTL1-rel"/>
</dbReference>
<organism evidence="2 3">
    <name type="scientific">Hemibagrus guttatus</name>
    <dbReference type="NCBI Taxonomy" id="175788"/>
    <lineage>
        <taxon>Eukaryota</taxon>
        <taxon>Metazoa</taxon>
        <taxon>Chordata</taxon>
        <taxon>Craniata</taxon>
        <taxon>Vertebrata</taxon>
        <taxon>Euteleostomi</taxon>
        <taxon>Actinopterygii</taxon>
        <taxon>Neopterygii</taxon>
        <taxon>Teleostei</taxon>
        <taxon>Ostariophysi</taxon>
        <taxon>Siluriformes</taxon>
        <taxon>Bagridae</taxon>
        <taxon>Hemibagrus</taxon>
    </lineage>
</organism>
<dbReference type="InterPro" id="IPR013783">
    <property type="entry name" value="Ig-like_fold"/>
</dbReference>
<dbReference type="InterPro" id="IPR036179">
    <property type="entry name" value="Ig-like_dom_sf"/>
</dbReference>
<dbReference type="PROSITE" id="PS50835">
    <property type="entry name" value="IG_LIKE"/>
    <property type="match status" value="1"/>
</dbReference>
<dbReference type="Proteomes" id="UP001274896">
    <property type="component" value="Unassembled WGS sequence"/>
</dbReference>